<dbReference type="InterPro" id="IPR006104">
    <property type="entry name" value="Glyco_hydro_2_N"/>
</dbReference>
<accession>A0A089LAA6</accession>
<dbReference type="Pfam" id="PF02837">
    <property type="entry name" value="Glyco_hydro_2_N"/>
    <property type="match status" value="1"/>
</dbReference>
<comment type="similarity">
    <text evidence="1">Belongs to the glycosyl hydrolase 2 family.</text>
</comment>
<dbReference type="Gene3D" id="3.20.20.80">
    <property type="entry name" value="Glycosidases"/>
    <property type="match status" value="1"/>
</dbReference>
<evidence type="ECO:0000259" key="6">
    <source>
        <dbReference type="Pfam" id="PF02837"/>
    </source>
</evidence>
<dbReference type="Pfam" id="PF00703">
    <property type="entry name" value="Glyco_hydro_2"/>
    <property type="match status" value="1"/>
</dbReference>
<gene>
    <name evidence="7" type="ORF">PBOR_08885</name>
</gene>
<dbReference type="SUPFAM" id="SSF49785">
    <property type="entry name" value="Galactose-binding domain-like"/>
    <property type="match status" value="1"/>
</dbReference>
<dbReference type="InterPro" id="IPR017853">
    <property type="entry name" value="GH"/>
</dbReference>
<evidence type="ECO:0000313" key="8">
    <source>
        <dbReference type="Proteomes" id="UP000029518"/>
    </source>
</evidence>
<dbReference type="PANTHER" id="PTHR42732:SF1">
    <property type="entry name" value="BETA-MANNOSIDASE"/>
    <property type="match status" value="1"/>
</dbReference>
<reference evidence="7" key="1">
    <citation type="submission" date="2014-08" db="EMBL/GenBank/DDBJ databases">
        <title>Comparative genomics of the Paenibacillus odorifer group.</title>
        <authorList>
            <person name="den Bakker H.C."/>
            <person name="Tsai Y.-C.Y.-C."/>
            <person name="Martin N."/>
            <person name="Korlach J."/>
            <person name="Wiedmann M."/>
        </authorList>
    </citation>
    <scope>NUCLEOTIDE SEQUENCE [LARGE SCALE GENOMIC DNA]</scope>
    <source>
        <strain evidence="7">DSM 13188</strain>
    </source>
</reference>
<dbReference type="GO" id="GO:0005975">
    <property type="term" value="P:carbohydrate metabolic process"/>
    <property type="evidence" value="ECO:0007669"/>
    <property type="project" value="InterPro"/>
</dbReference>
<dbReference type="InterPro" id="IPR006103">
    <property type="entry name" value="Glyco_hydro_2_cat"/>
</dbReference>
<protein>
    <submittedName>
        <fullName evidence="7">Uncharacterized protein</fullName>
    </submittedName>
</protein>
<evidence type="ECO:0000259" key="5">
    <source>
        <dbReference type="Pfam" id="PF02836"/>
    </source>
</evidence>
<dbReference type="AlphaFoldDB" id="A0A089LAA6"/>
<dbReference type="Gene3D" id="2.60.120.260">
    <property type="entry name" value="Galactose-binding domain-like"/>
    <property type="match status" value="1"/>
</dbReference>
<keyword evidence="2" id="KW-0378">Hydrolase</keyword>
<dbReference type="OrthoDB" id="9762066at2"/>
<proteinExistence type="inferred from homology"/>
<feature type="domain" description="Glycoside hydrolase family 2 catalytic" evidence="5">
    <location>
        <begin position="278"/>
        <end position="485"/>
    </location>
</feature>
<keyword evidence="8" id="KW-1185">Reference proteome</keyword>
<evidence type="ECO:0000256" key="1">
    <source>
        <dbReference type="ARBA" id="ARBA00007401"/>
    </source>
</evidence>
<dbReference type="PANTHER" id="PTHR42732">
    <property type="entry name" value="BETA-GALACTOSIDASE"/>
    <property type="match status" value="1"/>
</dbReference>
<dbReference type="InterPro" id="IPR008979">
    <property type="entry name" value="Galactose-bd-like_sf"/>
</dbReference>
<dbReference type="InterPro" id="IPR013783">
    <property type="entry name" value="Ig-like_fold"/>
</dbReference>
<name>A0A089LAA6_PAEBO</name>
<evidence type="ECO:0000259" key="4">
    <source>
        <dbReference type="Pfam" id="PF00703"/>
    </source>
</evidence>
<sequence length="657" mass="73933">MDILINEGRYTTRLEEGWIFRPDPLNEGERKGWQADGLPSPSPVSVPHTWNVQEGLEEYRGAGWYEQILTVPDEWKDCRIRLSFEGAYRDTDIWVNGAKAGSHYNSGYTPFEVDITPYVHTAGDNRLVIRVNNSNSDTALPQGNSFDWADDGGLIRPVTLVVTGMASIQQLKVEPLVCFADQGGNTGGRLSAAIKLCEPSAEALSADIAVYSNDIRIWQGTEVLTGGALSWSFADILLPEVDLWHFDHPDLYELEIVLRTGDQLQDRVVRSFGFREIVVKGHELWLNREPVRLMGVEWMPGSSPLTGMAEQQEDLFAMLERLKEANCVITRFHWQQGNDLLDWCDRNGLLVQEEIPHWQQPAEPGKETFALALSQAREMISSHMHHPCIFAWGMGNELDGQSAVTLHYMEQLKAELLQLDPSRLINYVSNSVLYQPDRDATGAGDMLMWNEYIGSWHGDLDEHKVIRQIIADYPDKPIVVAEYGLCEPVFEGGDARRTQVLIEKTGIYRQYPQFAALIFFSLNDYRTQMGEEGEGKLKQRVHGSVDIYNQVKPSFAALREISSPLLLAEAPVWHEGELEVTLKCRKDIPSYAVYGYYLTVSWAGEAAVSQAIPAMQPGDLLTLNIPVQPAPGQQQVLTVYRPNGFSVVELELELELN</sequence>
<dbReference type="Pfam" id="PF02836">
    <property type="entry name" value="Glyco_hydro_2_C"/>
    <property type="match status" value="1"/>
</dbReference>
<organism evidence="7 8">
    <name type="scientific">Paenibacillus borealis</name>
    <dbReference type="NCBI Taxonomy" id="160799"/>
    <lineage>
        <taxon>Bacteria</taxon>
        <taxon>Bacillati</taxon>
        <taxon>Bacillota</taxon>
        <taxon>Bacilli</taxon>
        <taxon>Bacillales</taxon>
        <taxon>Paenibacillaceae</taxon>
        <taxon>Paenibacillus</taxon>
    </lineage>
</organism>
<evidence type="ECO:0000256" key="2">
    <source>
        <dbReference type="ARBA" id="ARBA00022801"/>
    </source>
</evidence>
<dbReference type="HOGENOM" id="CLU_006501_6_3_9"/>
<dbReference type="KEGG" id="pbd:PBOR_08885"/>
<dbReference type="SUPFAM" id="SSF49303">
    <property type="entry name" value="beta-Galactosidase/glucuronidase domain"/>
    <property type="match status" value="1"/>
</dbReference>
<dbReference type="InterPro" id="IPR006102">
    <property type="entry name" value="Ig-like_GH2"/>
</dbReference>
<dbReference type="EMBL" id="CP009285">
    <property type="protein sequence ID" value="AIQ57030.1"/>
    <property type="molecule type" value="Genomic_DNA"/>
</dbReference>
<keyword evidence="3" id="KW-0326">Glycosidase</keyword>
<dbReference type="InterPro" id="IPR051913">
    <property type="entry name" value="GH2_Domain-Containing"/>
</dbReference>
<feature type="domain" description="Glycoside hydrolase family 2 immunoglobulin-like beta-sandwich" evidence="4">
    <location>
        <begin position="234"/>
        <end position="275"/>
    </location>
</feature>
<feature type="domain" description="Glycosyl hydrolases family 2 sugar binding" evidence="6">
    <location>
        <begin position="16"/>
        <end position="160"/>
    </location>
</feature>
<dbReference type="Proteomes" id="UP000029518">
    <property type="component" value="Chromosome"/>
</dbReference>
<dbReference type="RefSeq" id="WP_042211291.1">
    <property type="nucleotide sequence ID" value="NZ_CP009285.1"/>
</dbReference>
<evidence type="ECO:0000313" key="7">
    <source>
        <dbReference type="EMBL" id="AIQ57030.1"/>
    </source>
</evidence>
<dbReference type="InterPro" id="IPR036156">
    <property type="entry name" value="Beta-gal/glucu_dom_sf"/>
</dbReference>
<dbReference type="Gene3D" id="2.60.40.10">
    <property type="entry name" value="Immunoglobulins"/>
    <property type="match status" value="1"/>
</dbReference>
<dbReference type="SUPFAM" id="SSF51445">
    <property type="entry name" value="(Trans)glycosidases"/>
    <property type="match status" value="1"/>
</dbReference>
<dbReference type="GO" id="GO:0004553">
    <property type="term" value="F:hydrolase activity, hydrolyzing O-glycosyl compounds"/>
    <property type="evidence" value="ECO:0007669"/>
    <property type="project" value="InterPro"/>
</dbReference>
<evidence type="ECO:0000256" key="3">
    <source>
        <dbReference type="ARBA" id="ARBA00023295"/>
    </source>
</evidence>